<dbReference type="RefSeq" id="WP_130024066.1">
    <property type="nucleotide sequence ID" value="NZ_SEWF01000073.1"/>
</dbReference>
<feature type="domain" description="Right handed beta helix" evidence="2">
    <location>
        <begin position="876"/>
        <end position="1040"/>
    </location>
</feature>
<keyword evidence="1" id="KW-1133">Transmembrane helix</keyword>
<evidence type="ECO:0000313" key="3">
    <source>
        <dbReference type="EMBL" id="RYU92762.1"/>
    </source>
</evidence>
<evidence type="ECO:0000256" key="1">
    <source>
        <dbReference type="SAM" id="Phobius"/>
    </source>
</evidence>
<dbReference type="InterPro" id="IPR012334">
    <property type="entry name" value="Pectin_lyas_fold"/>
</dbReference>
<dbReference type="SUPFAM" id="SSF51126">
    <property type="entry name" value="Pectin lyase-like"/>
    <property type="match status" value="4"/>
</dbReference>
<protein>
    <recommendedName>
        <fullName evidence="2">Right handed beta helix domain-containing protein</fullName>
    </recommendedName>
</protein>
<proteinExistence type="predicted"/>
<sequence>MKTFTNDYQFNFLRIWAQIVCLLVGIGISGAVFGQQVKNLNRNTTFSTIQAAVNDAATVAGDVIEVSAGTYNENLTISKAITVQGVSAATTIIKAPYNNGNANTVLLGSGVTLKNLTITRDYGNTLEEWYACTVNQGINFNSTTNIKLEGLLIKGNRNGIYCANSQNITIVNCTIEDNRTGIQLTHDVSGLVMTNNIIRNNFTHGIGFTFDTALLTATNIKIQNNYIAGNWFSQLNFQRNIAPTPTNVGDFTGAVISCNWFGSATVGINAVSAGEPGYYTEGNPANSQIPSQFGGTNPNAGAPDRYIRGTQAEASGLPTHLPVLEVGTDTKDAVGFQPVPSICTPIINITRNTYFATIQAAINDASTIAGDTIEVSSGTYNQQVLVNKSLVIRGAGVTKPEINFTGTPALASTRLTVFEVTSPNVTIEGIKFKVDLTKIGSAILVSAANISNLTVKNNDFVPYRSGAYGPAYGLRNAISVNYGTYRVNASSPNGLLIKDNTVSYDLGVDNLPLTSDDAGFRAGVSIDEGGGVITGNTLQAISQDVEVRFASAGNVTVSNNIMNGGGSEISEHNAGAGTITIIGNTFNGAFGNTYSNQLRLKNNQANKTTIVSKNTFSNVIWGVSMENYKSVTLDSNTFTPKSGATAYQLITVNTKLNSSSSSTIVQTEIGATFTNNEFNGSGATGGKAISFFNQDSDNDVYGTFTIGTSGNENTFKAGIKDFIYLDNSTGSSNGYVFPGIAGLPNYPTTGSWPTTMAPWAENLNVRYNKFDLGTGLKLPTDMSFEERNTFETMLTHKPDNAVLGQISYFNPVHNLTQDTYFATIQPAITAAAAGDTLELSEWTFAEGITINKALTIQGVDSANVILNGSSIADANGITLANNVQNITIKKLTIKNFKGSGAAGSGIFGLGNSNLTIDQVVVDGNQGRGGIYLGGGGGIQNVTIKNSISKNHAVAASRGIVIWDGFKKNITITNNKVYNNNCCGIELQDGTASGVTITDNLVIGNVDNGLGLTGLTGGAGANLISNNTVINNGRFGIEIKNPNGTGLSSGDGSVLVKGNTVSFSASGAMNNRDHAGISVYRRAFLVNNTENYSNIPTGVVIDSNTVTGFRHLNSSESKGYGIVVEGTNHTVKKNTVGNNDFGIHEQGGLHPNANYVADNAGDADQADTKSLNYFGRGNSPVACGNTFIDNIFNANLVTNMNTAVGSNSFELVVNKRNKETFCSIQTAIDDSNTMNGDTLIVNAGTFIENITVSKSLALLGPNANINPNTGIRVDEAIIRPAVRQTSLEGSTSGTIIRVAGTGHLNVIIKGFKLDGNNPSLTGGRTLNGVKVHTGAGIVNSIGSFDTNPGGSDATMIIQNNIIQNVERYGVLADGTTPAIAIAGTNVSYNKFDNIPSGDGFGGGRGRAAAFEENHYGTFAYNVVTRANVGWQDDNYYLASPGAGTIVEHNNIRTYRRGIFHNLQYQSATGARITNNTITKETSGDFAAHADNFGIELASIQNTVNVTADSNTVTGMKYGILLWNIPSTGTVKVAKGTLTGNQYGIYATSNDPQFAGAGSASNSIVSGVSVVNSTTAGITVDNSINNSATSIALTDSTIISGGPKGLVLTGANTTISGGTLNNTVFTGQTGNYIELVNSTANIDGGGAYFGGKKAVVMTQVERTALEGKLLHKPDNVALGKICLPSVATLSIKSGSPSTYCNGGSTTLIVDIISATGPSTLVYTDGTTQTTVNSYVSGANINISPTTTKTYSIVSITDASGCATSTGFTGTPTVTVNPIPTKPTITPTAIAICQGTSTTLTASACAGGTLNWTGGLTGTSISVSITKSYKVACTQLGCTSDSSDVATVTVNPIPTKPTITPANTAICIGSSTTLTASACAGGTLNWTGGLTGTSITVSPTETKMYKVACTQLDCTSDSSSVTTITVNPIPTTPVIAASSLELCMGESATLTVSACAGGIVKWTGDLSGSSITISPTASKSYKATCTQLNCTSDSSEVATVTVKPTPAAPTILADNSTICNGETVLLTGSCETGTFAWVVTSIPGVISERPTSNRTISTPGTYSATCTYNGCVSAEGSITITSGSCKFLTISPSNPTICPGKSITLTTSGCNAGNITWAGGATGAGTSITVSPTVATTYLATCSSGGSATVTVNVAESSVSVTNNVSTGVVLVKVAQTIESNKKVGNPAFTPMPNVTYQAGGSIVLNPGFVVEAGAVFKAEIQVCN</sequence>
<dbReference type="Proteomes" id="UP000293162">
    <property type="component" value="Unassembled WGS sequence"/>
</dbReference>
<dbReference type="InterPro" id="IPR055015">
    <property type="entry name" value="GCX_COOH"/>
</dbReference>
<accession>A0A4Q5LT88</accession>
<dbReference type="NCBIfam" id="NF045639">
    <property type="entry name" value="GCX_COOH"/>
    <property type="match status" value="1"/>
</dbReference>
<dbReference type="OrthoDB" id="898126at2"/>
<dbReference type="Pfam" id="PF13229">
    <property type="entry name" value="Beta_helix"/>
    <property type="match status" value="2"/>
</dbReference>
<evidence type="ECO:0000259" key="2">
    <source>
        <dbReference type="Pfam" id="PF13229"/>
    </source>
</evidence>
<gene>
    <name evidence="3" type="ORF">EWM59_25500</name>
</gene>
<dbReference type="EMBL" id="SEWF01000073">
    <property type="protein sequence ID" value="RYU92762.1"/>
    <property type="molecule type" value="Genomic_DNA"/>
</dbReference>
<reference evidence="3 4" key="1">
    <citation type="submission" date="2019-02" db="EMBL/GenBank/DDBJ databases">
        <title>Bacterial novel species Emticicia sp. 17J42-9 isolated from soil.</title>
        <authorList>
            <person name="Jung H.-Y."/>
        </authorList>
    </citation>
    <scope>NUCLEOTIDE SEQUENCE [LARGE SCALE GENOMIC DNA]</scope>
    <source>
        <strain evidence="3 4">17J42-9</strain>
    </source>
</reference>
<evidence type="ECO:0000313" key="4">
    <source>
        <dbReference type="Proteomes" id="UP000293162"/>
    </source>
</evidence>
<keyword evidence="1" id="KW-0812">Transmembrane</keyword>
<keyword evidence="4" id="KW-1185">Reference proteome</keyword>
<comment type="caution">
    <text evidence="3">The sequence shown here is derived from an EMBL/GenBank/DDBJ whole genome shotgun (WGS) entry which is preliminary data.</text>
</comment>
<dbReference type="InterPro" id="IPR006626">
    <property type="entry name" value="PbH1"/>
</dbReference>
<keyword evidence="1" id="KW-0472">Membrane</keyword>
<dbReference type="InterPro" id="IPR011050">
    <property type="entry name" value="Pectin_lyase_fold/virulence"/>
</dbReference>
<dbReference type="SMART" id="SM00710">
    <property type="entry name" value="PbH1"/>
    <property type="match status" value="29"/>
</dbReference>
<feature type="domain" description="Right handed beta helix" evidence="2">
    <location>
        <begin position="104"/>
        <end position="230"/>
    </location>
</feature>
<dbReference type="InterPro" id="IPR039448">
    <property type="entry name" value="Beta_helix"/>
</dbReference>
<name>A0A4Q5LT88_9BACT</name>
<organism evidence="3 4">
    <name type="scientific">Emticicia agri</name>
    <dbReference type="NCBI Taxonomy" id="2492393"/>
    <lineage>
        <taxon>Bacteria</taxon>
        <taxon>Pseudomonadati</taxon>
        <taxon>Bacteroidota</taxon>
        <taxon>Cytophagia</taxon>
        <taxon>Cytophagales</taxon>
        <taxon>Leadbetterellaceae</taxon>
        <taxon>Emticicia</taxon>
    </lineage>
</organism>
<feature type="transmembrane region" description="Helical" evidence="1">
    <location>
        <begin position="12"/>
        <end position="33"/>
    </location>
</feature>
<dbReference type="Gene3D" id="2.160.20.10">
    <property type="entry name" value="Single-stranded right-handed beta-helix, Pectin lyase-like"/>
    <property type="match status" value="4"/>
</dbReference>